<dbReference type="Pfam" id="PF00795">
    <property type="entry name" value="CN_hydrolase"/>
    <property type="match status" value="1"/>
</dbReference>
<protein>
    <recommendedName>
        <fullName evidence="1">CN hydrolase domain-containing protein</fullName>
    </recommendedName>
</protein>
<dbReference type="AlphaFoldDB" id="A0AAD3T5N1"/>
<sequence>MYGQVGRYLLLQFCSGYADESTLACTEIASNIKEYLYIMFLVIRYEIVHIQVIASQSMLKTGGIASPSTVMLSEVPHVLKITIVGGSISERSGDKVTFKESKTLTAGKTPTVVDTEVGCIGIGICFDIRFQESTMFYTARVVHLICCPGAFNMTTGPLHWELLQKAR</sequence>
<dbReference type="InterPro" id="IPR003010">
    <property type="entry name" value="C-N_Hydrolase"/>
</dbReference>
<dbReference type="PANTHER" id="PTHR23088">
    <property type="entry name" value="NITRILASE-RELATED"/>
    <property type="match status" value="1"/>
</dbReference>
<dbReference type="GO" id="GO:0006528">
    <property type="term" value="P:asparagine metabolic process"/>
    <property type="evidence" value="ECO:0007669"/>
    <property type="project" value="TreeGrafter"/>
</dbReference>
<dbReference type="Proteomes" id="UP001279734">
    <property type="component" value="Unassembled WGS sequence"/>
</dbReference>
<dbReference type="Gene3D" id="3.60.110.10">
    <property type="entry name" value="Carbon-nitrogen hydrolase"/>
    <property type="match status" value="1"/>
</dbReference>
<organism evidence="2 3">
    <name type="scientific">Nepenthes gracilis</name>
    <name type="common">Slender pitcher plant</name>
    <dbReference type="NCBI Taxonomy" id="150966"/>
    <lineage>
        <taxon>Eukaryota</taxon>
        <taxon>Viridiplantae</taxon>
        <taxon>Streptophyta</taxon>
        <taxon>Embryophyta</taxon>
        <taxon>Tracheophyta</taxon>
        <taxon>Spermatophyta</taxon>
        <taxon>Magnoliopsida</taxon>
        <taxon>eudicotyledons</taxon>
        <taxon>Gunneridae</taxon>
        <taxon>Pentapetalae</taxon>
        <taxon>Caryophyllales</taxon>
        <taxon>Nepenthaceae</taxon>
        <taxon>Nepenthes</taxon>
    </lineage>
</organism>
<gene>
    <name evidence="2" type="ORF">Nepgr_024722</name>
</gene>
<keyword evidence="3" id="KW-1185">Reference proteome</keyword>
<dbReference type="PANTHER" id="PTHR23088:SF30">
    <property type="entry name" value="OMEGA-AMIDASE NIT2"/>
    <property type="match status" value="1"/>
</dbReference>
<evidence type="ECO:0000313" key="2">
    <source>
        <dbReference type="EMBL" id="GMH22879.1"/>
    </source>
</evidence>
<evidence type="ECO:0000259" key="1">
    <source>
        <dbReference type="PROSITE" id="PS50263"/>
    </source>
</evidence>
<proteinExistence type="predicted"/>
<feature type="domain" description="CN hydrolase" evidence="1">
    <location>
        <begin position="1"/>
        <end position="167"/>
    </location>
</feature>
<dbReference type="GO" id="GO:0006107">
    <property type="term" value="P:oxaloacetate metabolic process"/>
    <property type="evidence" value="ECO:0007669"/>
    <property type="project" value="TreeGrafter"/>
</dbReference>
<reference evidence="2" key="1">
    <citation type="submission" date="2023-05" db="EMBL/GenBank/DDBJ databases">
        <title>Nepenthes gracilis genome sequencing.</title>
        <authorList>
            <person name="Fukushima K."/>
        </authorList>
    </citation>
    <scope>NUCLEOTIDE SEQUENCE</scope>
    <source>
        <strain evidence="2">SING2019-196</strain>
    </source>
</reference>
<dbReference type="GO" id="GO:0005739">
    <property type="term" value="C:mitochondrion"/>
    <property type="evidence" value="ECO:0007669"/>
    <property type="project" value="TreeGrafter"/>
</dbReference>
<evidence type="ECO:0000313" key="3">
    <source>
        <dbReference type="Proteomes" id="UP001279734"/>
    </source>
</evidence>
<dbReference type="InterPro" id="IPR036526">
    <property type="entry name" value="C-N_Hydrolase_sf"/>
</dbReference>
<dbReference type="GO" id="GO:0050152">
    <property type="term" value="F:omega-amidase activity"/>
    <property type="evidence" value="ECO:0007669"/>
    <property type="project" value="TreeGrafter"/>
</dbReference>
<dbReference type="SUPFAM" id="SSF56317">
    <property type="entry name" value="Carbon-nitrogen hydrolase"/>
    <property type="match status" value="1"/>
</dbReference>
<dbReference type="GO" id="GO:0006541">
    <property type="term" value="P:glutamine metabolic process"/>
    <property type="evidence" value="ECO:0007669"/>
    <property type="project" value="TreeGrafter"/>
</dbReference>
<comment type="caution">
    <text evidence="2">The sequence shown here is derived from an EMBL/GenBank/DDBJ whole genome shotgun (WGS) entry which is preliminary data.</text>
</comment>
<dbReference type="EMBL" id="BSYO01000025">
    <property type="protein sequence ID" value="GMH22879.1"/>
    <property type="molecule type" value="Genomic_DNA"/>
</dbReference>
<accession>A0AAD3T5N1</accession>
<name>A0AAD3T5N1_NEPGR</name>
<dbReference type="PROSITE" id="PS50263">
    <property type="entry name" value="CN_HYDROLASE"/>
    <property type="match status" value="1"/>
</dbReference>